<dbReference type="PANTHER" id="PTHR48022:SF2">
    <property type="entry name" value="PLASTIDIC GLUCOSE TRANSPORTER 4"/>
    <property type="match status" value="1"/>
</dbReference>
<dbReference type="GO" id="GO:0005351">
    <property type="term" value="F:carbohydrate:proton symporter activity"/>
    <property type="evidence" value="ECO:0007669"/>
    <property type="project" value="TreeGrafter"/>
</dbReference>
<dbReference type="InterPro" id="IPR020846">
    <property type="entry name" value="MFS_dom"/>
</dbReference>
<feature type="transmembrane region" description="Helical" evidence="7">
    <location>
        <begin position="339"/>
        <end position="358"/>
    </location>
</feature>
<dbReference type="InterPro" id="IPR050360">
    <property type="entry name" value="MFS_Sugar_Transporters"/>
</dbReference>
<name>A0A438N784_EXOME</name>
<dbReference type="Pfam" id="PF00083">
    <property type="entry name" value="Sugar_tr"/>
    <property type="match status" value="1"/>
</dbReference>
<keyword evidence="6 7" id="KW-0472">Membrane</keyword>
<organism evidence="9 10">
    <name type="scientific">Exophiala mesophila</name>
    <name type="common">Black yeast-like fungus</name>
    <dbReference type="NCBI Taxonomy" id="212818"/>
    <lineage>
        <taxon>Eukaryota</taxon>
        <taxon>Fungi</taxon>
        <taxon>Dikarya</taxon>
        <taxon>Ascomycota</taxon>
        <taxon>Pezizomycotina</taxon>
        <taxon>Eurotiomycetes</taxon>
        <taxon>Chaetothyriomycetidae</taxon>
        <taxon>Chaetothyriales</taxon>
        <taxon>Herpotrichiellaceae</taxon>
        <taxon>Exophiala</taxon>
    </lineage>
</organism>
<dbReference type="VEuPathDB" id="FungiDB:PV10_00548"/>
<dbReference type="GO" id="GO:0016020">
    <property type="term" value="C:membrane"/>
    <property type="evidence" value="ECO:0007669"/>
    <property type="project" value="UniProtKB-SubCell"/>
</dbReference>
<feature type="transmembrane region" description="Helical" evidence="7">
    <location>
        <begin position="173"/>
        <end position="195"/>
    </location>
</feature>
<comment type="subcellular location">
    <subcellularLocation>
        <location evidence="1">Membrane</location>
        <topology evidence="1">Multi-pass membrane protein</topology>
    </subcellularLocation>
</comment>
<feature type="transmembrane region" description="Helical" evidence="7">
    <location>
        <begin position="431"/>
        <end position="452"/>
    </location>
</feature>
<evidence type="ECO:0000256" key="3">
    <source>
        <dbReference type="ARBA" id="ARBA00022448"/>
    </source>
</evidence>
<gene>
    <name evidence="9" type="ORF">B0A52_03817</name>
</gene>
<dbReference type="PROSITE" id="PS50850">
    <property type="entry name" value="MFS"/>
    <property type="match status" value="1"/>
</dbReference>
<sequence length="503" mass="55501">MGITLRGPALYRLMKIVSGLSFCMYGYDAGVLGGMLLHPPFQEAMGNPTGVWIYPMIVASYDLAAFVTSIGIAFFTMKIGRRGTVLMGNAVAVVGALIQATAYGVPQMIVGRCLTGFAIGCLSSSVPTYLNETGSKIHDRGPALAVTAMYLIGGVPLAYWIDYGFVHWFSQASWRIPVILQCCFAIPAGVIMWFLPDTPRWYYARNRHEEGDATLAQLYDEDVNSAAVQETKRHILTAIEIELEANSMIRLRDFLALGVVDKTKLKIIRRLMICFWLPMLGEWMGVSLLAYFTPVILSGIGTSATMVSVLSGVLATCMFLGTIPLYWTIERWGRRATMLYSAMASSLLFVVFIILVAVGKSTGAQWASVVLLFLIVPVQTYGWQANKFLYSSEIAPLQYRHIGAAFFSSGEWLMVFITVLATPIGLETCGWPFWFFILAGNVLAIIFVWLLCPETAGKTLEQVDYLFVGKELPGLQKQGAVNVDEIEKDLAKANVEMIDHISK</sequence>
<comment type="similarity">
    <text evidence="2">Belongs to the major facilitator superfamily. Sugar transporter (TC 2.A.1.1) family.</text>
</comment>
<dbReference type="PRINTS" id="PR00171">
    <property type="entry name" value="SUGRTRNSPORT"/>
</dbReference>
<evidence type="ECO:0000256" key="1">
    <source>
        <dbReference type="ARBA" id="ARBA00004141"/>
    </source>
</evidence>
<keyword evidence="4 7" id="KW-0812">Transmembrane</keyword>
<evidence type="ECO:0000256" key="7">
    <source>
        <dbReference type="SAM" id="Phobius"/>
    </source>
</evidence>
<evidence type="ECO:0000256" key="6">
    <source>
        <dbReference type="ARBA" id="ARBA00023136"/>
    </source>
</evidence>
<evidence type="ECO:0000313" key="9">
    <source>
        <dbReference type="EMBL" id="RVX71633.1"/>
    </source>
</evidence>
<feature type="transmembrane region" description="Helical" evidence="7">
    <location>
        <begin position="12"/>
        <end position="32"/>
    </location>
</feature>
<feature type="transmembrane region" description="Helical" evidence="7">
    <location>
        <begin position="84"/>
        <end position="103"/>
    </location>
</feature>
<dbReference type="EMBL" id="NAJM01000016">
    <property type="protein sequence ID" value="RVX71633.1"/>
    <property type="molecule type" value="Genomic_DNA"/>
</dbReference>
<evidence type="ECO:0000313" key="10">
    <source>
        <dbReference type="Proteomes" id="UP000288859"/>
    </source>
</evidence>
<dbReference type="InterPro" id="IPR003663">
    <property type="entry name" value="Sugar/inositol_transpt"/>
</dbReference>
<dbReference type="OrthoDB" id="6133115at2759"/>
<feature type="transmembrane region" description="Helical" evidence="7">
    <location>
        <begin position="271"/>
        <end position="292"/>
    </location>
</feature>
<dbReference type="PANTHER" id="PTHR48022">
    <property type="entry name" value="PLASTIDIC GLUCOSE TRANSPORTER 4"/>
    <property type="match status" value="1"/>
</dbReference>
<proteinExistence type="inferred from homology"/>
<protein>
    <recommendedName>
        <fullName evidence="8">Major facilitator superfamily (MFS) profile domain-containing protein</fullName>
    </recommendedName>
</protein>
<dbReference type="InterPro" id="IPR036259">
    <property type="entry name" value="MFS_trans_sf"/>
</dbReference>
<reference evidence="9 10" key="1">
    <citation type="submission" date="2017-03" db="EMBL/GenBank/DDBJ databases">
        <title>Genomes of endolithic fungi from Antarctica.</title>
        <authorList>
            <person name="Coleine C."/>
            <person name="Masonjones S."/>
            <person name="Stajich J.E."/>
        </authorList>
    </citation>
    <scope>NUCLEOTIDE SEQUENCE [LARGE SCALE GENOMIC DNA]</scope>
    <source>
        <strain evidence="9 10">CCFEE 6314</strain>
    </source>
</reference>
<comment type="caution">
    <text evidence="9">The sequence shown here is derived from an EMBL/GenBank/DDBJ whole genome shotgun (WGS) entry which is preliminary data.</text>
</comment>
<dbReference type="Proteomes" id="UP000288859">
    <property type="component" value="Unassembled WGS sequence"/>
</dbReference>
<keyword evidence="3" id="KW-0813">Transport</keyword>
<keyword evidence="5 7" id="KW-1133">Transmembrane helix</keyword>
<feature type="transmembrane region" description="Helical" evidence="7">
    <location>
        <begin position="142"/>
        <end position="161"/>
    </location>
</feature>
<evidence type="ECO:0000256" key="5">
    <source>
        <dbReference type="ARBA" id="ARBA00022989"/>
    </source>
</evidence>
<accession>A0A438N784</accession>
<feature type="transmembrane region" description="Helical" evidence="7">
    <location>
        <begin position="364"/>
        <end position="383"/>
    </location>
</feature>
<feature type="domain" description="Major facilitator superfamily (MFS) profile" evidence="8">
    <location>
        <begin position="14"/>
        <end position="456"/>
    </location>
</feature>
<feature type="transmembrane region" description="Helical" evidence="7">
    <location>
        <begin position="304"/>
        <end position="327"/>
    </location>
</feature>
<feature type="transmembrane region" description="Helical" evidence="7">
    <location>
        <begin position="52"/>
        <end position="77"/>
    </location>
</feature>
<feature type="transmembrane region" description="Helical" evidence="7">
    <location>
        <begin position="404"/>
        <end position="425"/>
    </location>
</feature>
<dbReference type="SUPFAM" id="SSF103473">
    <property type="entry name" value="MFS general substrate transporter"/>
    <property type="match status" value="1"/>
</dbReference>
<feature type="transmembrane region" description="Helical" evidence="7">
    <location>
        <begin position="109"/>
        <end position="130"/>
    </location>
</feature>
<evidence type="ECO:0000259" key="8">
    <source>
        <dbReference type="PROSITE" id="PS50850"/>
    </source>
</evidence>
<dbReference type="Gene3D" id="1.20.1250.20">
    <property type="entry name" value="MFS general substrate transporter like domains"/>
    <property type="match status" value="1"/>
</dbReference>
<evidence type="ECO:0000256" key="2">
    <source>
        <dbReference type="ARBA" id="ARBA00010992"/>
    </source>
</evidence>
<dbReference type="InterPro" id="IPR005828">
    <property type="entry name" value="MFS_sugar_transport-like"/>
</dbReference>
<dbReference type="AlphaFoldDB" id="A0A438N784"/>
<evidence type="ECO:0000256" key="4">
    <source>
        <dbReference type="ARBA" id="ARBA00022692"/>
    </source>
</evidence>